<dbReference type="Proteomes" id="UP000292347">
    <property type="component" value="Unassembled WGS sequence"/>
</dbReference>
<feature type="domain" description="FAD/NAD(P)-binding" evidence="5">
    <location>
        <begin position="5"/>
        <end position="305"/>
    </location>
</feature>
<dbReference type="Gene3D" id="3.50.50.60">
    <property type="entry name" value="FAD/NAD(P)-binding domain"/>
    <property type="match status" value="2"/>
</dbReference>
<dbReference type="PRINTS" id="PR00411">
    <property type="entry name" value="PNDRDTASEI"/>
</dbReference>
<dbReference type="PANTHER" id="PTHR43557:SF2">
    <property type="entry name" value="RIESKE DOMAIN-CONTAINING PROTEIN-RELATED"/>
    <property type="match status" value="1"/>
</dbReference>
<dbReference type="InterPro" id="IPR050446">
    <property type="entry name" value="FAD-oxidoreductase/Apoptosis"/>
</dbReference>
<keyword evidence="3" id="KW-0274">FAD</keyword>
<dbReference type="RefSeq" id="WP_129341135.1">
    <property type="nucleotide sequence ID" value="NZ_JACIDD010000001.1"/>
</dbReference>
<dbReference type="Pfam" id="PF07992">
    <property type="entry name" value="Pyr_redox_2"/>
    <property type="match status" value="1"/>
</dbReference>
<protein>
    <submittedName>
        <fullName evidence="7">NAD(P)/FAD-dependent oxidoreductase</fullName>
    </submittedName>
</protein>
<dbReference type="PRINTS" id="PR00368">
    <property type="entry name" value="FADPNR"/>
</dbReference>
<evidence type="ECO:0000313" key="7">
    <source>
        <dbReference type="EMBL" id="RXZ35367.1"/>
    </source>
</evidence>
<evidence type="ECO:0000259" key="5">
    <source>
        <dbReference type="Pfam" id="PF07992"/>
    </source>
</evidence>
<evidence type="ECO:0000259" key="6">
    <source>
        <dbReference type="Pfam" id="PF14759"/>
    </source>
</evidence>
<dbReference type="InterPro" id="IPR023753">
    <property type="entry name" value="FAD/NAD-binding_dom"/>
</dbReference>
<dbReference type="Gene3D" id="3.30.390.30">
    <property type="match status" value="1"/>
</dbReference>
<evidence type="ECO:0000256" key="2">
    <source>
        <dbReference type="ARBA" id="ARBA00022630"/>
    </source>
</evidence>
<dbReference type="OrthoDB" id="7809559at2"/>
<evidence type="ECO:0000256" key="3">
    <source>
        <dbReference type="ARBA" id="ARBA00022827"/>
    </source>
</evidence>
<comment type="cofactor">
    <cofactor evidence="1">
        <name>FAD</name>
        <dbReference type="ChEBI" id="CHEBI:57692"/>
    </cofactor>
</comment>
<dbReference type="InterPro" id="IPR028202">
    <property type="entry name" value="Reductase_C"/>
</dbReference>
<evidence type="ECO:0000256" key="1">
    <source>
        <dbReference type="ARBA" id="ARBA00001974"/>
    </source>
</evidence>
<feature type="domain" description="Reductase C-terminal" evidence="6">
    <location>
        <begin position="324"/>
        <end position="408"/>
    </location>
</feature>
<dbReference type="AlphaFoldDB" id="A0A4V1QPY0"/>
<dbReference type="InterPro" id="IPR016156">
    <property type="entry name" value="FAD/NAD-linked_Rdtase_dimer_sf"/>
</dbReference>
<evidence type="ECO:0000256" key="4">
    <source>
        <dbReference type="ARBA" id="ARBA00023002"/>
    </source>
</evidence>
<name>A0A4V1QPY0_9SPHN</name>
<sequence>MNDRFDILIVGAGHGGAQAAIALRQRKFAGTIAILGEEPELPYERPPLSKEYLAGEKPFERLLIRPPAFWEERAVTMRIGRRVVAVDPDARSVACEDGTTIGYGTLIWAAGGHARRLSCTGHDLAGVHSVRSRADVDRLIDELPRTAKVVVVGGGYIGLEAAAVLSKLGKRVTVLEAQDRVLARVAGEPLSRFYEAEHRAHGVDVRLGVRVACIEERDGRAAGVRLADGEILPADMVIVGIGIVPAVEPLMAAGARGGNGVAVDAHCRTSLPHVHAIGDCALHANPFADGLPIRLESVQNAHDMATTAVRAILDDPAPYHAVPWFWSNQFDLKLQTVGLSAGHDAAVLRGDPASRSFSLVYLRECRVVALDCVNATRDYVQGRALVMAAAVVAPASLADTGTPLKTLA</sequence>
<organism evidence="7 8">
    <name type="scientific">Sphingomonas desiccabilis</name>
    <dbReference type="NCBI Taxonomy" id="429134"/>
    <lineage>
        <taxon>Bacteria</taxon>
        <taxon>Pseudomonadati</taxon>
        <taxon>Pseudomonadota</taxon>
        <taxon>Alphaproteobacteria</taxon>
        <taxon>Sphingomonadales</taxon>
        <taxon>Sphingomonadaceae</taxon>
        <taxon>Sphingomonas</taxon>
    </lineage>
</organism>
<dbReference type="GO" id="GO:0016651">
    <property type="term" value="F:oxidoreductase activity, acting on NAD(P)H"/>
    <property type="evidence" value="ECO:0007669"/>
    <property type="project" value="TreeGrafter"/>
</dbReference>
<dbReference type="EMBL" id="SDPT01000001">
    <property type="protein sequence ID" value="RXZ35367.1"/>
    <property type="molecule type" value="Genomic_DNA"/>
</dbReference>
<comment type="caution">
    <text evidence="7">The sequence shown here is derived from an EMBL/GenBank/DDBJ whole genome shotgun (WGS) entry which is preliminary data.</text>
</comment>
<dbReference type="Pfam" id="PF14759">
    <property type="entry name" value="Reductase_C"/>
    <property type="match status" value="1"/>
</dbReference>
<keyword evidence="8" id="KW-1185">Reference proteome</keyword>
<keyword evidence="4" id="KW-0560">Oxidoreductase</keyword>
<proteinExistence type="predicted"/>
<accession>A0A4V1QPY0</accession>
<gene>
    <name evidence="7" type="ORF">EO081_07035</name>
</gene>
<dbReference type="InterPro" id="IPR036188">
    <property type="entry name" value="FAD/NAD-bd_sf"/>
</dbReference>
<keyword evidence="2" id="KW-0285">Flavoprotein</keyword>
<evidence type="ECO:0000313" key="8">
    <source>
        <dbReference type="Proteomes" id="UP000292347"/>
    </source>
</evidence>
<dbReference type="GO" id="GO:0005737">
    <property type="term" value="C:cytoplasm"/>
    <property type="evidence" value="ECO:0007669"/>
    <property type="project" value="TreeGrafter"/>
</dbReference>
<reference evidence="7 8" key="1">
    <citation type="submission" date="2019-01" db="EMBL/GenBank/DDBJ databases">
        <title>Sphingomonas mucosissima sp. nov. and Sphingomonas desiccabilis sp. nov., from biological soil crusts in the Colorado Plateau, USA.</title>
        <authorList>
            <person name="Zhu D."/>
        </authorList>
    </citation>
    <scope>NUCLEOTIDE SEQUENCE [LARGE SCALE GENOMIC DNA]</scope>
    <source>
        <strain evidence="7 8">CP1D</strain>
    </source>
</reference>
<dbReference type="PANTHER" id="PTHR43557">
    <property type="entry name" value="APOPTOSIS-INDUCING FACTOR 1"/>
    <property type="match status" value="1"/>
</dbReference>
<dbReference type="SUPFAM" id="SSF51905">
    <property type="entry name" value="FAD/NAD(P)-binding domain"/>
    <property type="match status" value="2"/>
</dbReference>
<dbReference type="SUPFAM" id="SSF55424">
    <property type="entry name" value="FAD/NAD-linked reductases, dimerisation (C-terminal) domain"/>
    <property type="match status" value="1"/>
</dbReference>